<organism evidence="2 3">
    <name type="scientific">Schizothecium vesticola</name>
    <dbReference type="NCBI Taxonomy" id="314040"/>
    <lineage>
        <taxon>Eukaryota</taxon>
        <taxon>Fungi</taxon>
        <taxon>Dikarya</taxon>
        <taxon>Ascomycota</taxon>
        <taxon>Pezizomycotina</taxon>
        <taxon>Sordariomycetes</taxon>
        <taxon>Sordariomycetidae</taxon>
        <taxon>Sordariales</taxon>
        <taxon>Schizotheciaceae</taxon>
        <taxon>Schizothecium</taxon>
    </lineage>
</organism>
<comment type="caution">
    <text evidence="2">The sequence shown here is derived from an EMBL/GenBank/DDBJ whole genome shotgun (WGS) entry which is preliminary data.</text>
</comment>
<sequence length="125" mass="14444">MLKRQHPYQHTDSCGGSTFDNHWYSDAPWEGDCLTMIERQTTGYHSVELGWKKLLSYNTCAFSARLIDIPITDGIPLWWRNVGDDDMWDLTREGGKRGWVRDGKVAFGGVTECDEGHVEWKVHRN</sequence>
<protein>
    <recommendedName>
        <fullName evidence="1">Ecp2 effector protein-like domain-containing protein</fullName>
    </recommendedName>
</protein>
<evidence type="ECO:0000259" key="1">
    <source>
        <dbReference type="Pfam" id="PF14856"/>
    </source>
</evidence>
<proteinExistence type="predicted"/>
<name>A0AA40F3X9_9PEZI</name>
<dbReference type="Proteomes" id="UP001172155">
    <property type="component" value="Unassembled WGS sequence"/>
</dbReference>
<dbReference type="AlphaFoldDB" id="A0AA40F3X9"/>
<accession>A0AA40F3X9</accession>
<evidence type="ECO:0000313" key="2">
    <source>
        <dbReference type="EMBL" id="KAK0750739.1"/>
    </source>
</evidence>
<dbReference type="Pfam" id="PF14856">
    <property type="entry name" value="Hce2"/>
    <property type="match status" value="1"/>
</dbReference>
<dbReference type="InterPro" id="IPR029226">
    <property type="entry name" value="Ecp2-like"/>
</dbReference>
<reference evidence="2" key="1">
    <citation type="submission" date="2023-06" db="EMBL/GenBank/DDBJ databases">
        <title>Genome-scale phylogeny and comparative genomics of the fungal order Sordariales.</title>
        <authorList>
            <consortium name="Lawrence Berkeley National Laboratory"/>
            <person name="Hensen N."/>
            <person name="Bonometti L."/>
            <person name="Westerberg I."/>
            <person name="Brannstrom I.O."/>
            <person name="Guillou S."/>
            <person name="Cros-Aarteil S."/>
            <person name="Calhoun S."/>
            <person name="Haridas S."/>
            <person name="Kuo A."/>
            <person name="Mondo S."/>
            <person name="Pangilinan J."/>
            <person name="Riley R."/>
            <person name="LaButti K."/>
            <person name="Andreopoulos B."/>
            <person name="Lipzen A."/>
            <person name="Chen C."/>
            <person name="Yanf M."/>
            <person name="Daum C."/>
            <person name="Ng V."/>
            <person name="Clum A."/>
            <person name="Steindorff A."/>
            <person name="Ohm R."/>
            <person name="Martin F."/>
            <person name="Silar P."/>
            <person name="Natvig D."/>
            <person name="Lalanne C."/>
            <person name="Gautier V."/>
            <person name="Ament-velasquez S.L."/>
            <person name="Kruys A."/>
            <person name="Hutchinson M.I."/>
            <person name="Powell A.J."/>
            <person name="Barry K."/>
            <person name="Miller A.N."/>
            <person name="Grigoriev I.V."/>
            <person name="Debuchy R."/>
            <person name="Gladieux P."/>
            <person name="Thoren M.H."/>
            <person name="Johannesson H."/>
        </authorList>
    </citation>
    <scope>NUCLEOTIDE SEQUENCE</scope>
    <source>
        <strain evidence="2">SMH3187-1</strain>
    </source>
</reference>
<keyword evidence="3" id="KW-1185">Reference proteome</keyword>
<feature type="domain" description="Ecp2 effector protein-like" evidence="1">
    <location>
        <begin position="14"/>
        <end position="113"/>
    </location>
</feature>
<evidence type="ECO:0000313" key="3">
    <source>
        <dbReference type="Proteomes" id="UP001172155"/>
    </source>
</evidence>
<gene>
    <name evidence="2" type="ORF">B0T18DRAFT_400927</name>
</gene>
<dbReference type="EMBL" id="JAUKUD010000002">
    <property type="protein sequence ID" value="KAK0750739.1"/>
    <property type="molecule type" value="Genomic_DNA"/>
</dbReference>